<evidence type="ECO:0000313" key="2">
    <source>
        <dbReference type="Proteomes" id="UP000326924"/>
    </source>
</evidence>
<dbReference type="PANTHER" id="PTHR13618">
    <property type="entry name" value="LEUCINE ZIPPER CONTAINING TRANSCRIPTION FACTOR LZF1"/>
    <property type="match status" value="1"/>
</dbReference>
<accession>A0A5J5FC18</accession>
<organism evidence="1 2">
    <name type="scientific">Sphaerosporella brunnea</name>
    <dbReference type="NCBI Taxonomy" id="1250544"/>
    <lineage>
        <taxon>Eukaryota</taxon>
        <taxon>Fungi</taxon>
        <taxon>Dikarya</taxon>
        <taxon>Ascomycota</taxon>
        <taxon>Pezizomycotina</taxon>
        <taxon>Pezizomycetes</taxon>
        <taxon>Pezizales</taxon>
        <taxon>Pyronemataceae</taxon>
        <taxon>Sphaerosporella</taxon>
    </lineage>
</organism>
<dbReference type="GO" id="GO:0043291">
    <property type="term" value="C:RAVE complex"/>
    <property type="evidence" value="ECO:0007669"/>
    <property type="project" value="TreeGrafter"/>
</dbReference>
<proteinExistence type="predicted"/>
<dbReference type="OrthoDB" id="66510at2759"/>
<keyword evidence="2" id="KW-1185">Reference proteome</keyword>
<dbReference type="Proteomes" id="UP000326924">
    <property type="component" value="Unassembled WGS sequence"/>
</dbReference>
<gene>
    <name evidence="1" type="ORF">FN846DRAFT_901922</name>
</gene>
<dbReference type="InParanoid" id="A0A5J5FC18"/>
<dbReference type="AlphaFoldDB" id="A0A5J5FC18"/>
<sequence>MTIDEERASAARELSWLLTTLTSTLISVRTGLTECLDLLSPANTSTLPFSTPRSEVLKGFITRSGPQITRGELSLHLQRQRGKLSVRAPWVLEQLVDVENYVLRSLELVANGAFREGEEEKDPKSTMQLLQALQENVSAARAALRAASAHRLFPFHAVDPKVFEPPLVPGAAAFSLHIAEASLVVEVRTLEPVAPADNGRGNFLAGIDISPFGFRERFAAAVGIHHGPASRAHASGEEEVVSFNGTKVRVKEVVRVESQDPSLMAAWAKLGGLEHVLAGSIDGNTEISFVMSSL</sequence>
<dbReference type="PANTHER" id="PTHR13618:SF1">
    <property type="entry name" value="PROTEIN ROGDI HOMOLOG"/>
    <property type="match status" value="1"/>
</dbReference>
<protein>
    <submittedName>
        <fullName evidence="1">RAVE subunit 2/Rogdi</fullName>
    </submittedName>
</protein>
<dbReference type="InterPro" id="IPR028241">
    <property type="entry name" value="RAVE2/Rogdi"/>
</dbReference>
<comment type="caution">
    <text evidence="1">The sequence shown here is derived from an EMBL/GenBank/DDBJ whole genome shotgun (WGS) entry which is preliminary data.</text>
</comment>
<evidence type="ECO:0000313" key="1">
    <source>
        <dbReference type="EMBL" id="KAA8914660.1"/>
    </source>
</evidence>
<dbReference type="EMBL" id="VXIS01000004">
    <property type="protein sequence ID" value="KAA8914660.1"/>
    <property type="molecule type" value="Genomic_DNA"/>
</dbReference>
<dbReference type="Pfam" id="PF10259">
    <property type="entry name" value="Rogdi_lz"/>
    <property type="match status" value="1"/>
</dbReference>
<name>A0A5J5FC18_9PEZI</name>
<reference evidence="1 2" key="1">
    <citation type="submission" date="2019-09" db="EMBL/GenBank/DDBJ databases">
        <title>Draft genome of the ectomycorrhizal ascomycete Sphaerosporella brunnea.</title>
        <authorList>
            <consortium name="DOE Joint Genome Institute"/>
            <person name="Benucci G.M."/>
            <person name="Marozzi G."/>
            <person name="Antonielli L."/>
            <person name="Sanchez S."/>
            <person name="Marco P."/>
            <person name="Wang X."/>
            <person name="Falini L.B."/>
            <person name="Barry K."/>
            <person name="Haridas S."/>
            <person name="Lipzen A."/>
            <person name="Labutti K."/>
            <person name="Grigoriev I.V."/>
            <person name="Murat C."/>
            <person name="Martin F."/>
            <person name="Albertini E."/>
            <person name="Donnini D."/>
            <person name="Bonito G."/>
        </authorList>
    </citation>
    <scope>NUCLEOTIDE SEQUENCE [LARGE SCALE GENOMIC DNA]</scope>
    <source>
        <strain evidence="1 2">Sb_GMNB300</strain>
    </source>
</reference>